<reference evidence="1" key="2">
    <citation type="submission" date="2019-01" db="UniProtKB">
        <authorList>
            <consortium name="EnsemblPlants"/>
        </authorList>
    </citation>
    <scope>IDENTIFICATION</scope>
    <source>
        <strain evidence="1">cv. Heinz 1706</strain>
    </source>
</reference>
<dbReference type="AlphaFoldDB" id="A0A3Q7IEH9"/>
<protein>
    <submittedName>
        <fullName evidence="1">Uncharacterized protein</fullName>
    </submittedName>
</protein>
<dbReference type="Proteomes" id="UP000004994">
    <property type="component" value="Chromosome 10"/>
</dbReference>
<sequence>MCDLSSTVLDNSNLQIRRTKGNTPTTIPATSLTTPMFTPEQYTRLLGLLNNEGGQKASAHMAESQMKELET</sequence>
<name>A0A3Q7IEH9_SOLLC</name>
<evidence type="ECO:0000313" key="1">
    <source>
        <dbReference type="EnsemblPlants" id="Solyc10g024415.1.1"/>
    </source>
</evidence>
<proteinExistence type="predicted"/>
<dbReference type="Gramene" id="Solyc10g024415.1.1">
    <property type="protein sequence ID" value="Solyc10g024415.1.1"/>
    <property type="gene ID" value="Solyc10g024415.1"/>
</dbReference>
<keyword evidence="2" id="KW-1185">Reference proteome</keyword>
<organism evidence="1">
    <name type="scientific">Solanum lycopersicum</name>
    <name type="common">Tomato</name>
    <name type="synonym">Lycopersicon esculentum</name>
    <dbReference type="NCBI Taxonomy" id="4081"/>
    <lineage>
        <taxon>Eukaryota</taxon>
        <taxon>Viridiplantae</taxon>
        <taxon>Streptophyta</taxon>
        <taxon>Embryophyta</taxon>
        <taxon>Tracheophyta</taxon>
        <taxon>Spermatophyta</taxon>
        <taxon>Magnoliopsida</taxon>
        <taxon>eudicotyledons</taxon>
        <taxon>Gunneridae</taxon>
        <taxon>Pentapetalae</taxon>
        <taxon>asterids</taxon>
        <taxon>lamiids</taxon>
        <taxon>Solanales</taxon>
        <taxon>Solanaceae</taxon>
        <taxon>Solanoideae</taxon>
        <taxon>Solaneae</taxon>
        <taxon>Solanum</taxon>
        <taxon>Solanum subgen. Lycopersicon</taxon>
    </lineage>
</organism>
<dbReference type="EnsemblPlants" id="Solyc10g024415.1.1">
    <property type="protein sequence ID" value="Solyc10g024415.1.1"/>
    <property type="gene ID" value="Solyc10g024415.1"/>
</dbReference>
<dbReference type="InParanoid" id="A0A3Q7IEH9"/>
<reference evidence="1" key="1">
    <citation type="journal article" date="2012" name="Nature">
        <title>The tomato genome sequence provides insights into fleshy fruit evolution.</title>
        <authorList>
            <consortium name="Tomato Genome Consortium"/>
        </authorList>
    </citation>
    <scope>NUCLEOTIDE SEQUENCE [LARGE SCALE GENOMIC DNA]</scope>
    <source>
        <strain evidence="1">cv. Heinz 1706</strain>
    </source>
</reference>
<accession>A0A3Q7IEH9</accession>
<evidence type="ECO:0000313" key="2">
    <source>
        <dbReference type="Proteomes" id="UP000004994"/>
    </source>
</evidence>